<proteinExistence type="predicted"/>
<reference evidence="2" key="1">
    <citation type="submission" date="2020-06" db="EMBL/GenBank/DDBJ databases">
        <authorList>
            <consortium name="Plant Systems Biology data submission"/>
        </authorList>
    </citation>
    <scope>NUCLEOTIDE SEQUENCE</scope>
    <source>
        <strain evidence="2">D6</strain>
    </source>
</reference>
<evidence type="ECO:0000313" key="3">
    <source>
        <dbReference type="Proteomes" id="UP001153069"/>
    </source>
</evidence>
<feature type="compositionally biased region" description="Basic and acidic residues" evidence="1">
    <location>
        <begin position="29"/>
        <end position="47"/>
    </location>
</feature>
<sequence>MDSNATKKRPADDDDESNNNNNIFKRQHVVIDDNKDDSQEQQRERSWDPIMGEWVEEESEEEEEPVYEYKFQNSEAFLAALEVYNRRGCTIQEELKYGKIPVTAVYPSYHWICRQVAGRHRHCCDECREDFTTDAKYYLIDESSGGKYRGAKGKLCLPCMDQLLYDECDETTDLKTIKEMLGDLRKEHNGVVHDMFITPYEKKYPVYATFLSHCKNNDENKAGELARQMMTIPGFFGRSF</sequence>
<keyword evidence="3" id="KW-1185">Reference proteome</keyword>
<feature type="region of interest" description="Disordered" evidence="1">
    <location>
        <begin position="1"/>
        <end position="59"/>
    </location>
</feature>
<comment type="caution">
    <text evidence="2">The sequence shown here is derived from an EMBL/GenBank/DDBJ whole genome shotgun (WGS) entry which is preliminary data.</text>
</comment>
<organism evidence="2 3">
    <name type="scientific">Seminavis robusta</name>
    <dbReference type="NCBI Taxonomy" id="568900"/>
    <lineage>
        <taxon>Eukaryota</taxon>
        <taxon>Sar</taxon>
        <taxon>Stramenopiles</taxon>
        <taxon>Ochrophyta</taxon>
        <taxon>Bacillariophyta</taxon>
        <taxon>Bacillariophyceae</taxon>
        <taxon>Bacillariophycidae</taxon>
        <taxon>Naviculales</taxon>
        <taxon>Naviculaceae</taxon>
        <taxon>Seminavis</taxon>
    </lineage>
</organism>
<gene>
    <name evidence="2" type="ORF">SEMRO_1339_G264330.1</name>
</gene>
<dbReference type="Proteomes" id="UP001153069">
    <property type="component" value="Unassembled WGS sequence"/>
</dbReference>
<evidence type="ECO:0000313" key="2">
    <source>
        <dbReference type="EMBL" id="CAB9522778.1"/>
    </source>
</evidence>
<accession>A0A9N8HU30</accession>
<dbReference type="AlphaFoldDB" id="A0A9N8HU30"/>
<name>A0A9N8HU30_9STRA</name>
<protein>
    <submittedName>
        <fullName evidence="2">Uncharacterized protein</fullName>
    </submittedName>
</protein>
<evidence type="ECO:0000256" key="1">
    <source>
        <dbReference type="SAM" id="MobiDB-lite"/>
    </source>
</evidence>
<dbReference type="EMBL" id="CAICTM010001337">
    <property type="protein sequence ID" value="CAB9522778.1"/>
    <property type="molecule type" value="Genomic_DNA"/>
</dbReference>